<dbReference type="NCBIfam" id="TIGR03696">
    <property type="entry name" value="Rhs_assc_core"/>
    <property type="match status" value="1"/>
</dbReference>
<feature type="domain" description="Hint" evidence="1">
    <location>
        <begin position="301"/>
        <end position="403"/>
    </location>
</feature>
<dbReference type="InterPro" id="IPR022385">
    <property type="entry name" value="Rhs_assc_core"/>
</dbReference>
<dbReference type="SUPFAM" id="SSF51294">
    <property type="entry name" value="Hedgehog/intein (Hint) domain"/>
    <property type="match status" value="1"/>
</dbReference>
<keyword evidence="3" id="KW-1185">Reference proteome</keyword>
<reference evidence="2 3" key="1">
    <citation type="submission" date="2019-12" db="EMBL/GenBank/DDBJ databases">
        <authorList>
            <person name="Kim Y.S."/>
        </authorList>
    </citation>
    <scope>NUCLEOTIDE SEQUENCE [LARGE SCALE GENOMIC DNA]</scope>
    <source>
        <strain evidence="2 3">MMS17-SY077</strain>
    </source>
</reference>
<sequence length="562" mass="58307">MADRAHQVRVLRASLSEHPERPLAHLRRVLPVHRLPSLLQERNETQADSIDSVARLYTDPFGGERGQVGADLPGDRRFLGATFDDNIAGLTLIGARHYDARNGQFISTDPQLDPGTPAQFNAYVYSGHNPVTWSDPTGMSWLGDMFKAGKKAAKAVGGFVNKYKAEIAGAVVGGLATAGCLALTAGAGSIGCAIAGGAIAGAVTNVVRTATTGQKFSWSGFATETLIGAAGGLLGGAGAVVFKAVAPAVKAAASAVMAPTRAATAAAAGSGARAAASQTASTATKAAAAVKNAAGSSCKRANSFVPGTLVVLASGAVKAIENLDIGEEVLATDPNTGETAAKPVTALITGDGEKDLTTITIDDGTGGTGTLEATDGHPFWVPERDRWVDSGDLLPGDWLQTASGTLVQITAIEHDHRPQTVHNLTVADIHTYYVQIGESEVLVHNCNGLDAGLGGLDDATYNRIDDTFGPDIADGVDYQVKRMHDGSASSADHDIPGIGHDPDALADYFSAWRGNMTHVDAETGANVAFDSGRGVLLVQTGRNIHGYRYTQLKFESGRYIQR</sequence>
<dbReference type="InterPro" id="IPR036844">
    <property type="entry name" value="Hint_dom_sf"/>
</dbReference>
<evidence type="ECO:0000259" key="1">
    <source>
        <dbReference type="SMART" id="SM00306"/>
    </source>
</evidence>
<dbReference type="InterPro" id="IPR030934">
    <property type="entry name" value="Intein_C"/>
</dbReference>
<organism evidence="2 3">
    <name type="scientific">Agromyces seonyuensis</name>
    <dbReference type="NCBI Taxonomy" id="2662446"/>
    <lineage>
        <taxon>Bacteria</taxon>
        <taxon>Bacillati</taxon>
        <taxon>Actinomycetota</taxon>
        <taxon>Actinomycetes</taxon>
        <taxon>Micrococcales</taxon>
        <taxon>Microbacteriaceae</taxon>
        <taxon>Agromyces</taxon>
    </lineage>
</organism>
<evidence type="ECO:0000313" key="2">
    <source>
        <dbReference type="EMBL" id="MWB97573.1"/>
    </source>
</evidence>
<dbReference type="SMART" id="SM00306">
    <property type="entry name" value="HintN"/>
    <property type="match status" value="1"/>
</dbReference>
<dbReference type="PROSITE" id="PS50818">
    <property type="entry name" value="INTEIN_C_TER"/>
    <property type="match status" value="1"/>
</dbReference>
<dbReference type="Proteomes" id="UP000438182">
    <property type="component" value="Unassembled WGS sequence"/>
</dbReference>
<protein>
    <recommendedName>
        <fullName evidence="1">Hint domain-containing protein</fullName>
    </recommendedName>
</protein>
<evidence type="ECO:0000313" key="3">
    <source>
        <dbReference type="Proteomes" id="UP000438182"/>
    </source>
</evidence>
<dbReference type="PANTHER" id="PTHR32305">
    <property type="match status" value="1"/>
</dbReference>
<name>A0A6I4NTL0_9MICO</name>
<comment type="caution">
    <text evidence="2">The sequence shown here is derived from an EMBL/GenBank/DDBJ whole genome shotgun (WGS) entry which is preliminary data.</text>
</comment>
<gene>
    <name evidence="2" type="ORF">GB864_03245</name>
</gene>
<proteinExistence type="predicted"/>
<dbReference type="AlphaFoldDB" id="A0A6I4NTL0"/>
<dbReference type="InterPro" id="IPR003587">
    <property type="entry name" value="Hint_dom_N"/>
</dbReference>
<dbReference type="InterPro" id="IPR050708">
    <property type="entry name" value="T6SS_VgrG/RHS"/>
</dbReference>
<dbReference type="CDD" id="cd00081">
    <property type="entry name" value="Hint"/>
    <property type="match status" value="1"/>
</dbReference>
<dbReference type="Gene3D" id="2.180.10.10">
    <property type="entry name" value="RHS repeat-associated core"/>
    <property type="match status" value="1"/>
</dbReference>
<dbReference type="Pfam" id="PF07591">
    <property type="entry name" value="PT-HINT"/>
    <property type="match status" value="1"/>
</dbReference>
<dbReference type="Gene3D" id="2.170.16.10">
    <property type="entry name" value="Hedgehog/Intein (Hint) domain"/>
    <property type="match status" value="1"/>
</dbReference>
<dbReference type="EMBL" id="WSTA01000008">
    <property type="protein sequence ID" value="MWB97573.1"/>
    <property type="molecule type" value="Genomic_DNA"/>
</dbReference>
<accession>A0A6I4NTL0</accession>
<dbReference type="PANTHER" id="PTHR32305:SF17">
    <property type="entry name" value="TRNA NUCLEASE WAPA"/>
    <property type="match status" value="1"/>
</dbReference>